<dbReference type="Gene3D" id="1.10.10.10">
    <property type="entry name" value="Winged helix-like DNA-binding domain superfamily/Winged helix DNA-binding domain"/>
    <property type="match status" value="1"/>
</dbReference>
<keyword evidence="4" id="KW-0678">Repressor</keyword>
<evidence type="ECO:0000256" key="6">
    <source>
        <dbReference type="ARBA" id="ARBA00023015"/>
    </source>
</evidence>
<proteinExistence type="inferred from homology"/>
<evidence type="ECO:0000313" key="12">
    <source>
        <dbReference type="EMBL" id="QUO41672.1"/>
    </source>
</evidence>
<evidence type="ECO:0000313" key="14">
    <source>
        <dbReference type="Proteomes" id="UP000677234"/>
    </source>
</evidence>
<comment type="subcellular location">
    <subcellularLocation>
        <location evidence="1">Cytoplasm</location>
    </subcellularLocation>
</comment>
<dbReference type="InterPro" id="IPR036390">
    <property type="entry name" value="WH_DNA-bd_sf"/>
</dbReference>
<evidence type="ECO:0000256" key="2">
    <source>
        <dbReference type="ARBA" id="ARBA00007957"/>
    </source>
</evidence>
<evidence type="ECO:0000256" key="5">
    <source>
        <dbReference type="ARBA" id="ARBA00022833"/>
    </source>
</evidence>
<dbReference type="CDD" id="cd07153">
    <property type="entry name" value="Fur_like"/>
    <property type="match status" value="1"/>
</dbReference>
<comment type="cofactor">
    <cofactor evidence="10">
        <name>Mn(2+)</name>
        <dbReference type="ChEBI" id="CHEBI:29035"/>
    </cofactor>
    <cofactor evidence="10">
        <name>Fe(2+)</name>
        <dbReference type="ChEBI" id="CHEBI:29033"/>
    </cofactor>
    <text evidence="10">Binds 1 Mn(2+) or Fe(2+) ion per subunit.</text>
</comment>
<evidence type="ECO:0000313" key="11">
    <source>
        <dbReference type="EMBL" id="QQE74589.1"/>
    </source>
</evidence>
<dbReference type="EMBL" id="CP073708">
    <property type="protein sequence ID" value="QUO41672.1"/>
    <property type="molecule type" value="Genomic_DNA"/>
</dbReference>
<dbReference type="GO" id="GO:0005737">
    <property type="term" value="C:cytoplasm"/>
    <property type="evidence" value="ECO:0007669"/>
    <property type="project" value="UniProtKB-SubCell"/>
</dbReference>
<feature type="binding site" evidence="10">
    <location>
        <position position="125"/>
    </location>
    <ligand>
        <name>Fe cation</name>
        <dbReference type="ChEBI" id="CHEBI:24875"/>
    </ligand>
</feature>
<feature type="binding site" evidence="9">
    <location>
        <position position="133"/>
    </location>
    <ligand>
        <name>Zn(2+)</name>
        <dbReference type="ChEBI" id="CHEBI:29105"/>
    </ligand>
</feature>
<dbReference type="PANTHER" id="PTHR33202:SF1">
    <property type="entry name" value="FERRIC UPTAKE REGULATION PROTEIN"/>
    <property type="match status" value="1"/>
</dbReference>
<dbReference type="RefSeq" id="WP_198828165.1">
    <property type="nucleotide sequence ID" value="NZ_CP066308.1"/>
</dbReference>
<dbReference type="Pfam" id="PF01475">
    <property type="entry name" value="FUR"/>
    <property type="match status" value="1"/>
</dbReference>
<feature type="binding site" evidence="9">
    <location>
        <position position="99"/>
    </location>
    <ligand>
        <name>Zn(2+)</name>
        <dbReference type="ChEBI" id="CHEBI:29105"/>
    </ligand>
</feature>
<keyword evidence="5 9" id="KW-0862">Zinc</keyword>
<evidence type="ECO:0000256" key="1">
    <source>
        <dbReference type="ARBA" id="ARBA00004496"/>
    </source>
</evidence>
<feature type="binding site" evidence="9">
    <location>
        <position position="96"/>
    </location>
    <ligand>
        <name>Zn(2+)</name>
        <dbReference type="ChEBI" id="CHEBI:29105"/>
    </ligand>
</feature>
<comment type="similarity">
    <text evidence="2">Belongs to the Fur family.</text>
</comment>
<accession>A0A7T5EL31</accession>
<evidence type="ECO:0000313" key="13">
    <source>
        <dbReference type="Proteomes" id="UP000595847"/>
    </source>
</evidence>
<feature type="binding site" evidence="10">
    <location>
        <position position="90"/>
    </location>
    <ligand>
        <name>Fe cation</name>
        <dbReference type="ChEBI" id="CHEBI:24875"/>
    </ligand>
</feature>
<evidence type="ECO:0000256" key="3">
    <source>
        <dbReference type="ARBA" id="ARBA00022490"/>
    </source>
</evidence>
<organism evidence="11 13">
    <name type="scientific">Brevibacillus composti</name>
    <dbReference type="NCBI Taxonomy" id="2796470"/>
    <lineage>
        <taxon>Bacteria</taxon>
        <taxon>Bacillati</taxon>
        <taxon>Bacillota</taxon>
        <taxon>Bacilli</taxon>
        <taxon>Bacillales</taxon>
        <taxon>Paenibacillaceae</taxon>
        <taxon>Brevibacillus</taxon>
    </lineage>
</organism>
<dbReference type="SUPFAM" id="SSF46785">
    <property type="entry name" value="Winged helix' DNA-binding domain"/>
    <property type="match status" value="1"/>
</dbReference>
<evidence type="ECO:0000256" key="9">
    <source>
        <dbReference type="PIRSR" id="PIRSR602481-1"/>
    </source>
</evidence>
<keyword evidence="9" id="KW-0479">Metal-binding</keyword>
<reference evidence="12" key="2">
    <citation type="submission" date="2021-04" db="EMBL/GenBank/DDBJ databases">
        <title>Brevibacillus composti FJAT-54423, complete genome.</title>
        <authorList>
            <person name="Tang R."/>
        </authorList>
    </citation>
    <scope>NUCLEOTIDE SEQUENCE</scope>
    <source>
        <strain evidence="12">FJAT-54424</strain>
    </source>
</reference>
<evidence type="ECO:0000256" key="4">
    <source>
        <dbReference type="ARBA" id="ARBA00022491"/>
    </source>
</evidence>
<dbReference type="Proteomes" id="UP000677234">
    <property type="component" value="Chromosome"/>
</dbReference>
<reference evidence="11 13" key="1">
    <citation type="submission" date="2020-12" db="EMBL/GenBank/DDBJ databases">
        <title>strain FJAT-54423T represents a novel species of the genus Brevibacillus.</title>
        <authorList>
            <person name="Tang R."/>
        </authorList>
    </citation>
    <scope>NUCLEOTIDE SEQUENCE [LARGE SCALE GENOMIC DNA]</scope>
    <source>
        <strain evidence="11 13">FJAT-54423</strain>
    </source>
</reference>
<dbReference type="Gene3D" id="3.30.1490.190">
    <property type="match status" value="1"/>
</dbReference>
<keyword evidence="7" id="KW-0238">DNA-binding</keyword>
<dbReference type="InterPro" id="IPR036388">
    <property type="entry name" value="WH-like_DNA-bd_sf"/>
</dbReference>
<name>A0A7T5EL31_9BACL</name>
<dbReference type="Proteomes" id="UP000595847">
    <property type="component" value="Chromosome"/>
</dbReference>
<dbReference type="PANTHER" id="PTHR33202">
    <property type="entry name" value="ZINC UPTAKE REGULATION PROTEIN"/>
    <property type="match status" value="1"/>
</dbReference>
<dbReference type="GO" id="GO:0008270">
    <property type="term" value="F:zinc ion binding"/>
    <property type="evidence" value="ECO:0007669"/>
    <property type="project" value="TreeGrafter"/>
</dbReference>
<keyword evidence="10" id="KW-0408">Iron</keyword>
<protein>
    <submittedName>
        <fullName evidence="11">Transcriptional repressor</fullName>
    </submittedName>
</protein>
<dbReference type="GO" id="GO:1900376">
    <property type="term" value="P:regulation of secondary metabolite biosynthetic process"/>
    <property type="evidence" value="ECO:0007669"/>
    <property type="project" value="TreeGrafter"/>
</dbReference>
<dbReference type="EMBL" id="CP066308">
    <property type="protein sequence ID" value="QQE74589.1"/>
    <property type="molecule type" value="Genomic_DNA"/>
</dbReference>
<dbReference type="GO" id="GO:0045892">
    <property type="term" value="P:negative regulation of DNA-templated transcription"/>
    <property type="evidence" value="ECO:0007669"/>
    <property type="project" value="TreeGrafter"/>
</dbReference>
<keyword evidence="3" id="KW-0963">Cytoplasm</keyword>
<feature type="binding site" evidence="9">
    <location>
        <position position="136"/>
    </location>
    <ligand>
        <name>Zn(2+)</name>
        <dbReference type="ChEBI" id="CHEBI:29105"/>
    </ligand>
</feature>
<keyword evidence="14" id="KW-1185">Reference proteome</keyword>
<evidence type="ECO:0000256" key="7">
    <source>
        <dbReference type="ARBA" id="ARBA00023125"/>
    </source>
</evidence>
<evidence type="ECO:0000256" key="8">
    <source>
        <dbReference type="ARBA" id="ARBA00023163"/>
    </source>
</evidence>
<sequence length="144" mass="16177">MKVEEALQILKEKGYKYTGKREKLIRICAAEKRYLSAKDIMERIKDDYPNLSFDTVYRNISTFVELGILEETELDGEGKYRLACSVDGHHHHHVICTECGKTSSLPGCPMNIMSALPPDFEVTGHKFEVYGTCSDCSQAASAHS</sequence>
<dbReference type="InterPro" id="IPR002481">
    <property type="entry name" value="FUR"/>
</dbReference>
<dbReference type="KEGG" id="bcop:JD108_00850"/>
<keyword evidence="8" id="KW-0804">Transcription</keyword>
<evidence type="ECO:0000256" key="10">
    <source>
        <dbReference type="PIRSR" id="PIRSR602481-2"/>
    </source>
</evidence>
<gene>
    <name evidence="11" type="ORF">JD108_00850</name>
    <name evidence="12" type="ORF">KDJ56_00850</name>
</gene>
<dbReference type="GO" id="GO:0000976">
    <property type="term" value="F:transcription cis-regulatory region binding"/>
    <property type="evidence" value="ECO:0007669"/>
    <property type="project" value="TreeGrafter"/>
</dbReference>
<dbReference type="AlphaFoldDB" id="A0A7T5EL31"/>
<comment type="cofactor">
    <cofactor evidence="9">
        <name>Zn(2+)</name>
        <dbReference type="ChEBI" id="CHEBI:29105"/>
    </cofactor>
    <text evidence="9">Binds 1 zinc ion per subunit.</text>
</comment>
<keyword evidence="6" id="KW-0805">Transcription regulation</keyword>
<dbReference type="InterPro" id="IPR043135">
    <property type="entry name" value="Fur_C"/>
</dbReference>
<dbReference type="GO" id="GO:0003700">
    <property type="term" value="F:DNA-binding transcription factor activity"/>
    <property type="evidence" value="ECO:0007669"/>
    <property type="project" value="InterPro"/>
</dbReference>